<reference evidence="1" key="1">
    <citation type="journal article" date="2014" name="Front. Microbiol.">
        <title>High frequency of phylogenetically diverse reductive dehalogenase-homologous genes in deep subseafloor sedimentary metagenomes.</title>
        <authorList>
            <person name="Kawai M."/>
            <person name="Futagami T."/>
            <person name="Toyoda A."/>
            <person name="Takaki Y."/>
            <person name="Nishi S."/>
            <person name="Hori S."/>
            <person name="Arai W."/>
            <person name="Tsubouchi T."/>
            <person name="Morono Y."/>
            <person name="Uchiyama I."/>
            <person name="Ito T."/>
            <person name="Fujiyama A."/>
            <person name="Inagaki F."/>
            <person name="Takami H."/>
        </authorList>
    </citation>
    <scope>NUCLEOTIDE SEQUENCE</scope>
    <source>
        <strain evidence="1">Expedition CK06-06</strain>
    </source>
</reference>
<gene>
    <name evidence="1" type="ORF">S01H4_27924</name>
</gene>
<organism evidence="1">
    <name type="scientific">marine sediment metagenome</name>
    <dbReference type="NCBI Taxonomy" id="412755"/>
    <lineage>
        <taxon>unclassified sequences</taxon>
        <taxon>metagenomes</taxon>
        <taxon>ecological metagenomes</taxon>
    </lineage>
</organism>
<dbReference type="EMBL" id="BART01013755">
    <property type="protein sequence ID" value="GAG80730.1"/>
    <property type="molecule type" value="Genomic_DNA"/>
</dbReference>
<accession>X1ADU7</accession>
<feature type="non-terminal residue" evidence="1">
    <location>
        <position position="58"/>
    </location>
</feature>
<evidence type="ECO:0000313" key="1">
    <source>
        <dbReference type="EMBL" id="GAG80730.1"/>
    </source>
</evidence>
<name>X1ADU7_9ZZZZ</name>
<proteinExistence type="predicted"/>
<sequence>MIESRNEVWPYEYMTFSRRIGELWEPFCKLCFDYPLKDLTLFIPPLFSEVKRKLTNEI</sequence>
<protein>
    <submittedName>
        <fullName evidence="1">Uncharacterized protein</fullName>
    </submittedName>
</protein>
<comment type="caution">
    <text evidence="1">The sequence shown here is derived from an EMBL/GenBank/DDBJ whole genome shotgun (WGS) entry which is preliminary data.</text>
</comment>
<dbReference type="AlphaFoldDB" id="X1ADU7"/>